<name>A0A9Q0M2U3_BLOTA</name>
<dbReference type="InterPro" id="IPR001680">
    <property type="entry name" value="WD40_rpt"/>
</dbReference>
<dbReference type="PROSITE" id="PS50197">
    <property type="entry name" value="BEACH"/>
    <property type="match status" value="1"/>
</dbReference>
<keyword evidence="7" id="KW-1185">Reference proteome</keyword>
<dbReference type="InterPro" id="IPR036372">
    <property type="entry name" value="BEACH_dom_sf"/>
</dbReference>
<feature type="domain" description="BEACH" evidence="4">
    <location>
        <begin position="2685"/>
        <end position="2992"/>
    </location>
</feature>
<evidence type="ECO:0000259" key="5">
    <source>
        <dbReference type="PROSITE" id="PS51783"/>
    </source>
</evidence>
<dbReference type="Gene3D" id="1.10.1540.10">
    <property type="entry name" value="BEACH domain"/>
    <property type="match status" value="1"/>
</dbReference>
<dbReference type="SUPFAM" id="SSF81837">
    <property type="entry name" value="BEACH domain"/>
    <property type="match status" value="1"/>
</dbReference>
<dbReference type="SMART" id="SM00320">
    <property type="entry name" value="WD40"/>
    <property type="match status" value="2"/>
</dbReference>
<dbReference type="InterPro" id="IPR000409">
    <property type="entry name" value="BEACH_dom"/>
</dbReference>
<dbReference type="Proteomes" id="UP001142055">
    <property type="component" value="Chromosome 3"/>
</dbReference>
<dbReference type="Gene3D" id="2.130.10.10">
    <property type="entry name" value="YVTN repeat-like/Quinoprotein amine dehydrogenase"/>
    <property type="match status" value="1"/>
</dbReference>
<dbReference type="PROSITE" id="PS00678">
    <property type="entry name" value="WD_REPEATS_1"/>
    <property type="match status" value="1"/>
</dbReference>
<dbReference type="InterPro" id="IPR019775">
    <property type="entry name" value="WD40_repeat_CS"/>
</dbReference>
<evidence type="ECO:0000256" key="2">
    <source>
        <dbReference type="ARBA" id="ARBA00022737"/>
    </source>
</evidence>
<feature type="domain" description="BEACH-type PH" evidence="5">
    <location>
        <begin position="2567"/>
        <end position="2678"/>
    </location>
</feature>
<evidence type="ECO:0000313" key="7">
    <source>
        <dbReference type="Proteomes" id="UP001142055"/>
    </source>
</evidence>
<reference evidence="6" key="1">
    <citation type="submission" date="2022-12" db="EMBL/GenBank/DDBJ databases">
        <title>Genome assemblies of Blomia tropicalis.</title>
        <authorList>
            <person name="Cui Y."/>
        </authorList>
    </citation>
    <scope>NUCLEOTIDE SEQUENCE</scope>
    <source>
        <tissue evidence="6">Adult mites</tissue>
    </source>
</reference>
<dbReference type="PANTHER" id="PTHR13743">
    <property type="entry name" value="BEIGE/BEACH-RELATED"/>
    <property type="match status" value="1"/>
</dbReference>
<protein>
    <recommendedName>
        <fullName evidence="8">Lysosomal-trafficking regulator</fullName>
    </recommendedName>
</protein>
<dbReference type="CDD" id="cd06071">
    <property type="entry name" value="Beach"/>
    <property type="match status" value="1"/>
</dbReference>
<dbReference type="SMART" id="SM01026">
    <property type="entry name" value="Beach"/>
    <property type="match status" value="1"/>
</dbReference>
<evidence type="ECO:0000256" key="3">
    <source>
        <dbReference type="PROSITE-ProRule" id="PRU00221"/>
    </source>
</evidence>
<dbReference type="OMA" id="FHPATHF"/>
<dbReference type="Gene3D" id="2.30.29.30">
    <property type="entry name" value="Pleckstrin-homology domain (PH domain)/Phosphotyrosine-binding domain (PTB)"/>
    <property type="match status" value="1"/>
</dbReference>
<dbReference type="InterPro" id="IPR050865">
    <property type="entry name" value="BEACH_Domain"/>
</dbReference>
<feature type="repeat" description="WD" evidence="3">
    <location>
        <begin position="3161"/>
        <end position="3202"/>
    </location>
</feature>
<sequence length="3386" mass="391335">MDENKLRQLWHNFIIYPPKDSEERRLCLDKLLDICIDYFSKQTDRNNCFSDRQQTNDSTSETISLSSQYNNTRYCIGNWLIHQFIIDLGNASTTAHMEKYKNDFEFLNHYFIENIGWKLLKSIYYFNSSDSILYNFGFIQLLVPILKQYVNSYFTDNGVINLEDEFNFELITNQQSKNDLLKPLDSTSLSPAKVKSWIKSSILGYSNGKSRRDVYNSDCDSDEESYLPRHYLKYNLNSSRIMCPQSRFEQLDLIVELDQQEVETIVLPTKCDIISTIVEILIDFIRYESLNRTKTNPINFVHNFDNAGQTGRLSLLIIEEFSPIMSHLASVASNSPIGQRLSLLRPIKNLIVSSCFTACQTPQGVALISEMNIFEIIQTLLRQIDDTIKETEITETMQSEYYDLLYCAIQILLETAKHLIHTKQFGLLAKLITTFFNGHNQLWQSLILLNGDDKGNDFEGKYNYIYKIVDLLLNLQIMIQYSSSLSLHKQNCSKRRHKNCDLVPFMVHHHFHERILSQSNATNHAKEFNCFISTNNHVLVNLIFICSKKNVSQSIDKLICYICSHLSSLISCCWSLKPVFNRLLHFAINPDRSNAIRSSILNIIEFNILNQRKNFSNSTMQVCSFCQHEELCDNMINSNDYSKQFQQSQTTDHSEGYLTDNGHSTKDYPSSSTCMADVVTTSPKTCLAPSCLISSLSPHYLCLLKNDSIQIRQTIFRHLLNLFSYLSNKSKISLLCHIIFPVLQNSHEFTIDVCTFTLKLLIFVADGGTDDLNLLPTFKRIDGFILLKNLVIDSGPSQRELQLLGIRLLESLIQSELQYGSTITPNGHQLHFRTLSRTASSVWFLLQLEPFQFEGKRCSQIDICELIKIKLDVFTQNLSSKWDQSDHEQFPIDPIQDLLKMLINLAFNSSSQRNRNKLKADLDLNSLNLEYYLSTACYDRNHPKKTSIDSLIVSDDLTSMNEAGESEVFDHGYQADTEWSPNNITYKNSKLSFEQSNGVRLKSNVTNRSSTPNQSAFVLKYIDLCRIVIQFLSHHLIHSLAATLTIINSLIRMCKENSENARILFQNNFTSLIMNSFGSLLTNSTDSKMKSLKFVLFDLFIEICRYDLRSNELKLMIDLFKNDGSDYDFLLSTLNKVLFSKQQMDFNQPLYSIPFPVPVSTSYRDLQSTTKPLWIDSIQTNIEANNESNQDCQTMSFHSMAIALPFSSTEISNYNCSVSFWIYLDKINPLIDKFKTATSTQSMKEAKTNQLKANVIKCIHVLSLAFNSTTIELWFDYIYNRFIYRVCKENNGKLIYCNENSVLNISGTGSTTLGRWNFVRFNVEQILIPKSRSSFIKISHSTNCSKDEIIKLTFPVNLLEKNCSNCALLVGSTQSNGVDQFHFRMGNIFLLNQHLIPSGTIFLYSLGSDFNRIHHLKSEAISREDYFILPRQQQLNGNKNSGPSDVITSMHQCILPHLESKLLLKHLVLIYRPSHPNMYQTHPLAKVASVGGMKNLIPHFSRFYPQSTSSSSFRHNRSNRINDFELHEARLYGEIFHVEHLGVAKTISDSGGISIFLFMLCYLFDRCDNQTIFNKSLDLLLHCYESHYQHQFQFDKHYNGYQLIRFVLEGSQRSFTSSIFRVFAQFSIDSVGSPVILSSTNFDVFLQSWKIWSRNLTTIKLFFNKLESLISGTNPYRNYNLAQLRKVNAFSTLLYMIKDMYIDRLQEDGHENEFHLDSESLNHVITIFNSIIDSSTDLSLFKYVFNCILILQKTEWLHVNQTKASFYYLFPSTWLTTNSDELFSSPSFATELYENNPIDSVKTNDLMDWEIVSEMLDGTASTDHCELPITNSNTSCDLVINQLLLLINRFVDQLSEISLIDAIFEQVFCLDFLLVFINTPSDRVREMALRTYFKFYNLYSDKNVYDIIATKMENQNESGRVMKAKSLDLLMLANQLYHYMATEESILACLGFLLELNRKYTLDIFSDPETNVSLRKQLQKVSLEKFIPFLALLPKCTSSMGFCFKTLQMLHRILSSLPAIQVTILQQEYGLVQSLSKLIINFNTHRTMTAEDLNKYTREHVNEEMNRILYEMSNSFLLKTGQHYFTCFANLLHYFSIMERKVRGLVSPVFRQSQLSMFQAGFDGLIHLKNGSTDNSRGHSKLESLDILSEQFIHIINGSDNLASEYNARDYSNLNNQFDVDSSSSKQKDRDLVKPKEALERLKFIVKKATSFIICRDDIKLSQKEIYFQRELLFNLLEIIEFIEMENINRSSKRKSSTWISLFQKEREFFKTQLTQIALFLISPFQSIEDRLFSLNLMMDKTDSFKHLKWFIDTRTEKCNEKFPFLFEAFLIDFIDKGIVDLSSNMSNTLKQTEFPNIGFYDQSVESSKSSTNEPIPMELIVNRFRSAMNMKQPKVESYYKSEIANWYHQLEEHKHEHEMLIRQHVNKIFANMILVHGQVSESVAQLNDKIITAQHQEKKLYIEHLRNESLNQQKIREYLFQLINESLHEKSVWYIPEYYPQSWSLSPFESRNRVRKKLERNFLEIDSRYLLPKNVKQLNSKSLFANLLGSNHSNLFNYQSISNNVSSNSTLLYTTSARVILFDEEIEGEILLKNQSIQFFSTAKSEQVDLSKCVSFLPSKRVFFQDFHIQFCEIQELFNCRYELQNNAVEIYLNSGLTYLISFESTASRDEFVRQLTNNRELLPNLIEKSNLVTLTQLWRERRISNFEYLMHLNKLSGRTSNDLMQYPVFPFVLADYQSDVINLKDSTSFRIFSRPIAVQRKEREKHYIAQFNYIKGENERNRSDPIGDAFQFVVTSAPYHYGSHYSNSGIVLHYLVRLPPYTQMFLQYQDKNFDIPDRTFHSMYTTWRLATEDSTNGFKELIPEFFYQPEFLCNLEQFNLGVRQNGEHVDNVILPPWSRNDARLFTLINRQALESNYVTQHLNQWIDLIFGFQQSGKAAIDACNVFHPATHFSSDLSKIEDEVKRHAIKTMIKTFGQMPNQLFNMPHPSVSSEANLPFEDNIQLVPHSMPEVIGLKWGDYVGSPMFAKPNVCFQQKFISNISRLWALPTNDLLLLPPNSSLLVTYNQQRNVFINTLYIISCSVCVWSEPDSTIWIRNKDEKFLFTNENQFLDQVCICESIPDFDLLLIGYKSGLIVAFTLNPSKNISNTVDVRSRFSLLVAHRHPITSISINKNYSIALSSDSDGVSILWDMSKLQYIRTITDSCGRTLPAQLTCISDTLGDLAVVHYRYDPMRKISSSRLSVWTINGRPIGQLETIDDDSYITSLCYSTCQEGLAINAIATGMSNGAIKLWSSWDLTLIRQIKLHRMYMPIKSISYSYINDLLYLVLEDNLLVVLANSSTTTTSSNQQSSSSSSTGISNRKNFRLLDLTHLSTSLLSKTVSIS</sequence>
<organism evidence="6 7">
    <name type="scientific">Blomia tropicalis</name>
    <name type="common">Mite</name>
    <dbReference type="NCBI Taxonomy" id="40697"/>
    <lineage>
        <taxon>Eukaryota</taxon>
        <taxon>Metazoa</taxon>
        <taxon>Ecdysozoa</taxon>
        <taxon>Arthropoda</taxon>
        <taxon>Chelicerata</taxon>
        <taxon>Arachnida</taxon>
        <taxon>Acari</taxon>
        <taxon>Acariformes</taxon>
        <taxon>Sarcoptiformes</taxon>
        <taxon>Astigmata</taxon>
        <taxon>Glycyphagoidea</taxon>
        <taxon>Echimyopodidae</taxon>
        <taxon>Blomia</taxon>
    </lineage>
</organism>
<evidence type="ECO:0000259" key="4">
    <source>
        <dbReference type="PROSITE" id="PS50197"/>
    </source>
</evidence>
<dbReference type="SUPFAM" id="SSF50729">
    <property type="entry name" value="PH domain-like"/>
    <property type="match status" value="1"/>
</dbReference>
<dbReference type="InterPro" id="IPR015943">
    <property type="entry name" value="WD40/YVTN_repeat-like_dom_sf"/>
</dbReference>
<accession>A0A9Q0M2U3</accession>
<gene>
    <name evidence="6" type="ORF">RDWZM_009287</name>
</gene>
<dbReference type="InterPro" id="IPR023362">
    <property type="entry name" value="PH-BEACH_dom"/>
</dbReference>
<dbReference type="PANTHER" id="PTHR13743:SF86">
    <property type="entry name" value="LYSOSOMAL-TRAFFICKING REGULATOR"/>
    <property type="match status" value="1"/>
</dbReference>
<proteinExistence type="predicted"/>
<keyword evidence="2" id="KW-0677">Repeat</keyword>
<evidence type="ECO:0008006" key="8">
    <source>
        <dbReference type="Google" id="ProtNLM"/>
    </source>
</evidence>
<dbReference type="EMBL" id="JAPWDV010000003">
    <property type="protein sequence ID" value="KAJ6218130.1"/>
    <property type="molecule type" value="Genomic_DNA"/>
</dbReference>
<evidence type="ECO:0000256" key="1">
    <source>
        <dbReference type="ARBA" id="ARBA00022574"/>
    </source>
</evidence>
<comment type="caution">
    <text evidence="6">The sequence shown here is derived from an EMBL/GenBank/DDBJ whole genome shotgun (WGS) entry which is preliminary data.</text>
</comment>
<dbReference type="SUPFAM" id="SSF50978">
    <property type="entry name" value="WD40 repeat-like"/>
    <property type="match status" value="1"/>
</dbReference>
<evidence type="ECO:0000313" key="6">
    <source>
        <dbReference type="EMBL" id="KAJ6218130.1"/>
    </source>
</evidence>
<dbReference type="PROSITE" id="PS51783">
    <property type="entry name" value="PH_BEACH"/>
    <property type="match status" value="1"/>
</dbReference>
<dbReference type="InterPro" id="IPR036322">
    <property type="entry name" value="WD40_repeat_dom_sf"/>
</dbReference>
<dbReference type="PROSITE" id="PS50082">
    <property type="entry name" value="WD_REPEATS_2"/>
    <property type="match status" value="1"/>
</dbReference>
<dbReference type="Pfam" id="PF14844">
    <property type="entry name" value="PH_BEACH"/>
    <property type="match status" value="1"/>
</dbReference>
<dbReference type="Pfam" id="PF02138">
    <property type="entry name" value="Beach"/>
    <property type="match status" value="1"/>
</dbReference>
<keyword evidence="1 3" id="KW-0853">WD repeat</keyword>
<dbReference type="InterPro" id="IPR011993">
    <property type="entry name" value="PH-like_dom_sf"/>
</dbReference>